<dbReference type="InterPro" id="IPR036196">
    <property type="entry name" value="Ptyr_pPase_sf"/>
</dbReference>
<dbReference type="Gene3D" id="3.40.50.2300">
    <property type="match status" value="1"/>
</dbReference>
<dbReference type="PANTHER" id="PTHR11717">
    <property type="entry name" value="LOW MOLECULAR WEIGHT PROTEIN TYROSINE PHOSPHATASE"/>
    <property type="match status" value="1"/>
</dbReference>
<keyword evidence="4" id="KW-1185">Reference proteome</keyword>
<evidence type="ECO:0000313" key="3">
    <source>
        <dbReference type="EMBL" id="GGJ91538.1"/>
    </source>
</evidence>
<feature type="domain" description="Phosphotyrosine protein phosphatase I" evidence="2">
    <location>
        <begin position="5"/>
        <end position="215"/>
    </location>
</feature>
<sequence length="219" mass="22645">MVEDFRILVVCRANLCRSPMAERLAAAALGPRVQVASAGTHARDDQPMHPHAAEVLRRAGLLDEGFRSRRLDPVLLHGADLVLTASRAERAACVRLVPAAVGRTFTLLQFARLAAALPHADRIAGPRAAAEPLLLTLLAAEPRPVAAGAVGALAPAPAPAGGLAGLLAAVPRLRALAPAGDPAEEDLADPVGGPLTAFRDCAETIRRAVGRVAAVIDPR</sequence>
<dbReference type="InterPro" id="IPR023485">
    <property type="entry name" value="Ptyr_pPase"/>
</dbReference>
<dbReference type="RefSeq" id="WP_229783558.1">
    <property type="nucleotide sequence ID" value="NZ_BMQB01000004.1"/>
</dbReference>
<evidence type="ECO:0000256" key="1">
    <source>
        <dbReference type="ARBA" id="ARBA00013064"/>
    </source>
</evidence>
<dbReference type="PANTHER" id="PTHR11717:SF7">
    <property type="entry name" value="LOW MOLECULAR WEIGHT PHOSPHOTYROSINE PROTEIN PHOSPHATASE"/>
    <property type="match status" value="1"/>
</dbReference>
<dbReference type="GO" id="GO:0004725">
    <property type="term" value="F:protein tyrosine phosphatase activity"/>
    <property type="evidence" value="ECO:0007669"/>
    <property type="project" value="UniProtKB-EC"/>
</dbReference>
<dbReference type="Proteomes" id="UP000649739">
    <property type="component" value="Unassembled WGS sequence"/>
</dbReference>
<protein>
    <recommendedName>
        <fullName evidence="1">protein-tyrosine-phosphatase</fullName>
        <ecNumber evidence="1">3.1.3.48</ecNumber>
    </recommendedName>
</protein>
<comment type="caution">
    <text evidence="3">The sequence shown here is derived from an EMBL/GenBank/DDBJ whole genome shotgun (WGS) entry which is preliminary data.</text>
</comment>
<gene>
    <name evidence="3" type="ORF">GCM10010123_21680</name>
</gene>
<reference evidence="3" key="1">
    <citation type="journal article" date="2014" name="Int. J. Syst. Evol. Microbiol.">
        <title>Complete genome sequence of Corynebacterium casei LMG S-19264T (=DSM 44701T), isolated from a smear-ripened cheese.</title>
        <authorList>
            <consortium name="US DOE Joint Genome Institute (JGI-PGF)"/>
            <person name="Walter F."/>
            <person name="Albersmeier A."/>
            <person name="Kalinowski J."/>
            <person name="Ruckert C."/>
        </authorList>
    </citation>
    <scope>NUCLEOTIDE SEQUENCE</scope>
    <source>
        <strain evidence="3">JCM 3090</strain>
    </source>
</reference>
<dbReference type="Pfam" id="PF01451">
    <property type="entry name" value="LMWPc"/>
    <property type="match status" value="1"/>
</dbReference>
<dbReference type="SUPFAM" id="SSF52788">
    <property type="entry name" value="Phosphotyrosine protein phosphatases I"/>
    <property type="match status" value="1"/>
</dbReference>
<organism evidence="3 4">
    <name type="scientific">Pilimelia anulata</name>
    <dbReference type="NCBI Taxonomy" id="53371"/>
    <lineage>
        <taxon>Bacteria</taxon>
        <taxon>Bacillati</taxon>
        <taxon>Actinomycetota</taxon>
        <taxon>Actinomycetes</taxon>
        <taxon>Micromonosporales</taxon>
        <taxon>Micromonosporaceae</taxon>
        <taxon>Pilimelia</taxon>
    </lineage>
</organism>
<dbReference type="InterPro" id="IPR050438">
    <property type="entry name" value="LMW_PTPase"/>
</dbReference>
<evidence type="ECO:0000313" key="4">
    <source>
        <dbReference type="Proteomes" id="UP000649739"/>
    </source>
</evidence>
<proteinExistence type="predicted"/>
<evidence type="ECO:0000259" key="2">
    <source>
        <dbReference type="SMART" id="SM00226"/>
    </source>
</evidence>
<reference evidence="3" key="2">
    <citation type="submission" date="2020-09" db="EMBL/GenBank/DDBJ databases">
        <authorList>
            <person name="Sun Q."/>
            <person name="Ohkuma M."/>
        </authorList>
    </citation>
    <scope>NUCLEOTIDE SEQUENCE</scope>
    <source>
        <strain evidence="3">JCM 3090</strain>
    </source>
</reference>
<dbReference type="SMART" id="SM00226">
    <property type="entry name" value="LMWPc"/>
    <property type="match status" value="1"/>
</dbReference>
<dbReference type="EMBL" id="BMQB01000004">
    <property type="protein sequence ID" value="GGJ91538.1"/>
    <property type="molecule type" value="Genomic_DNA"/>
</dbReference>
<accession>A0A8J3B2V7</accession>
<dbReference type="EC" id="3.1.3.48" evidence="1"/>
<name>A0A8J3B2V7_9ACTN</name>
<dbReference type="AlphaFoldDB" id="A0A8J3B2V7"/>